<dbReference type="OrthoDB" id="2019747at2759"/>
<keyword evidence="2" id="KW-0430">Lectin</keyword>
<dbReference type="STRING" id="3827.A0A1S2YDG1"/>
<dbReference type="RefSeq" id="XP_004503219.1">
    <property type="nucleotide sequence ID" value="XM_004503162.3"/>
</dbReference>
<evidence type="ECO:0000256" key="1">
    <source>
        <dbReference type="ARBA" id="ARBA00007606"/>
    </source>
</evidence>
<dbReference type="PANTHER" id="PTHR32401">
    <property type="entry name" value="CONCANAVALIN A-LIKE LECTIN FAMILY PROTEIN"/>
    <property type="match status" value="1"/>
</dbReference>
<organism evidence="6 7">
    <name type="scientific">Cicer arietinum</name>
    <name type="common">Chickpea</name>
    <name type="synonym">Garbanzo</name>
    <dbReference type="NCBI Taxonomy" id="3827"/>
    <lineage>
        <taxon>Eukaryota</taxon>
        <taxon>Viridiplantae</taxon>
        <taxon>Streptophyta</taxon>
        <taxon>Embryophyta</taxon>
        <taxon>Tracheophyta</taxon>
        <taxon>Spermatophyta</taxon>
        <taxon>Magnoliopsida</taxon>
        <taxon>eudicotyledons</taxon>
        <taxon>Gunneridae</taxon>
        <taxon>Pentapetalae</taxon>
        <taxon>rosids</taxon>
        <taxon>fabids</taxon>
        <taxon>Fabales</taxon>
        <taxon>Fabaceae</taxon>
        <taxon>Papilionoideae</taxon>
        <taxon>50 kb inversion clade</taxon>
        <taxon>NPAAA clade</taxon>
        <taxon>Hologalegina</taxon>
        <taxon>IRL clade</taxon>
        <taxon>Cicereae</taxon>
        <taxon>Cicer</taxon>
    </lineage>
</organism>
<dbReference type="eggNOG" id="ENOG502RNSF">
    <property type="taxonomic scope" value="Eukaryota"/>
</dbReference>
<keyword evidence="3" id="KW-1133">Transmembrane helix</keyword>
<dbReference type="GO" id="GO:0030246">
    <property type="term" value="F:carbohydrate binding"/>
    <property type="evidence" value="ECO:0007669"/>
    <property type="project" value="UniProtKB-KW"/>
</dbReference>
<dbReference type="PaxDb" id="3827-XP_004503219.1"/>
<dbReference type="GeneID" id="101506870"/>
<reference evidence="7" key="2">
    <citation type="submission" date="2025-08" db="UniProtKB">
        <authorList>
            <consortium name="RefSeq"/>
        </authorList>
    </citation>
    <scope>IDENTIFICATION</scope>
    <source>
        <tissue evidence="7">Etiolated seedlings</tissue>
    </source>
</reference>
<keyword evidence="6" id="KW-1185">Reference proteome</keyword>
<evidence type="ECO:0000259" key="5">
    <source>
        <dbReference type="Pfam" id="PF00139"/>
    </source>
</evidence>
<feature type="domain" description="Legume lectin" evidence="5">
    <location>
        <begin position="34"/>
        <end position="257"/>
    </location>
</feature>
<dbReference type="KEGG" id="cam:101506870"/>
<feature type="transmembrane region" description="Helical" evidence="3">
    <location>
        <begin position="288"/>
        <end position="314"/>
    </location>
</feature>
<dbReference type="InterPro" id="IPR013320">
    <property type="entry name" value="ConA-like_dom_sf"/>
</dbReference>
<sequence length="351" mass="38313">MVTLSLFVLSSLILFFIQPSFSSSSSTTHSLINIPNFDNDVDLFGDAKVFADKSGGTGTHVKLTHHSSLAAGLLLRRQPIIFTDTASFSVEFTFSISPDAGGGLLLIIIPGNLAAAFPGNGSYGFSPSTTNSFLGVEFDTSKDDNVGDLNANHVGIDFGSLVSVAVANVSDSNMVLNSGKKLKAWVDYEAGSHILEVRLNKWNEDKSLNPIVSHNIDLFKIWGSQPVYIGLSSSNDADSVQVVRVYSWKLNLRNVSTNSLHSQPVDPNGLSDEEAKLDANRKFRPLTLLAGVIFGTVCVVLVTFVVLFMWVIFFHKYEEESLAKLPEHPSDVRYERIDVAVDKNAEETDQH</sequence>
<evidence type="ECO:0000313" key="6">
    <source>
        <dbReference type="Proteomes" id="UP000087171"/>
    </source>
</evidence>
<comment type="similarity">
    <text evidence="1">Belongs to the leguminous lectin family.</text>
</comment>
<reference evidence="6" key="1">
    <citation type="journal article" date="2013" name="Nat. Biotechnol.">
        <title>Draft genome sequence of chickpea (Cicer arietinum) provides a resource for trait improvement.</title>
        <authorList>
            <person name="Varshney R.K."/>
            <person name="Song C."/>
            <person name="Saxena R.K."/>
            <person name="Azam S."/>
            <person name="Yu S."/>
            <person name="Sharpe A.G."/>
            <person name="Cannon S."/>
            <person name="Baek J."/>
            <person name="Rosen B.D."/>
            <person name="Tar'an B."/>
            <person name="Millan T."/>
            <person name="Zhang X."/>
            <person name="Ramsay L.D."/>
            <person name="Iwata A."/>
            <person name="Wang Y."/>
            <person name="Nelson W."/>
            <person name="Farmer A.D."/>
            <person name="Gaur P.M."/>
            <person name="Soderlund C."/>
            <person name="Penmetsa R.V."/>
            <person name="Xu C."/>
            <person name="Bharti A.K."/>
            <person name="He W."/>
            <person name="Winter P."/>
            <person name="Zhao S."/>
            <person name="Hane J.K."/>
            <person name="Carrasquilla-Garcia N."/>
            <person name="Condie J.A."/>
            <person name="Upadhyaya H.D."/>
            <person name="Luo M.C."/>
            <person name="Thudi M."/>
            <person name="Gowda C.L."/>
            <person name="Singh N.P."/>
            <person name="Lichtenzveig J."/>
            <person name="Gali K.K."/>
            <person name="Rubio J."/>
            <person name="Nadarajan N."/>
            <person name="Dolezel J."/>
            <person name="Bansal K.C."/>
            <person name="Xu X."/>
            <person name="Edwards D."/>
            <person name="Zhang G."/>
            <person name="Kahl G."/>
            <person name="Gil J."/>
            <person name="Singh K.B."/>
            <person name="Datta S.K."/>
            <person name="Jackson S.A."/>
            <person name="Wang J."/>
            <person name="Cook D.R."/>
        </authorList>
    </citation>
    <scope>NUCLEOTIDE SEQUENCE [LARGE SCALE GENOMIC DNA]</scope>
    <source>
        <strain evidence="6">cv. CDC Frontier</strain>
    </source>
</reference>
<name>A0A1S2YDG1_CICAR</name>
<protein>
    <submittedName>
        <fullName evidence="7">Lectin-like protein At1g53070</fullName>
    </submittedName>
</protein>
<feature type="chain" id="PRO_5010370014" evidence="4">
    <location>
        <begin position="23"/>
        <end position="351"/>
    </location>
</feature>
<gene>
    <name evidence="7" type="primary">LOC101506870</name>
</gene>
<dbReference type="AlphaFoldDB" id="A0A1S2YDG1"/>
<feature type="signal peptide" evidence="4">
    <location>
        <begin position="1"/>
        <end position="22"/>
    </location>
</feature>
<evidence type="ECO:0000256" key="3">
    <source>
        <dbReference type="SAM" id="Phobius"/>
    </source>
</evidence>
<dbReference type="Proteomes" id="UP000087171">
    <property type="component" value="Chromosome Ca6"/>
</dbReference>
<evidence type="ECO:0000256" key="2">
    <source>
        <dbReference type="ARBA" id="ARBA00022734"/>
    </source>
</evidence>
<keyword evidence="3" id="KW-0812">Transmembrane</keyword>
<dbReference type="SUPFAM" id="SSF49899">
    <property type="entry name" value="Concanavalin A-like lectins/glucanases"/>
    <property type="match status" value="1"/>
</dbReference>
<evidence type="ECO:0000256" key="4">
    <source>
        <dbReference type="SAM" id="SignalP"/>
    </source>
</evidence>
<accession>A0A1S2YDG1</accession>
<dbReference type="InterPro" id="IPR050258">
    <property type="entry name" value="Leguminous_Lectin"/>
</dbReference>
<keyword evidence="4" id="KW-0732">Signal</keyword>
<keyword evidence="3" id="KW-0472">Membrane</keyword>
<dbReference type="Gene3D" id="2.60.120.200">
    <property type="match status" value="1"/>
</dbReference>
<dbReference type="InterPro" id="IPR001220">
    <property type="entry name" value="Legume_lectin_dom"/>
</dbReference>
<dbReference type="CDD" id="cd06899">
    <property type="entry name" value="lectin_legume_LecRK_Arcelin_ConA"/>
    <property type="match status" value="1"/>
</dbReference>
<dbReference type="Pfam" id="PF00139">
    <property type="entry name" value="Lectin_legB"/>
    <property type="match status" value="1"/>
</dbReference>
<proteinExistence type="inferred from homology"/>
<dbReference type="PANTHER" id="PTHR32401:SF15">
    <property type="entry name" value="L-TYPE LECTIN-DOMAIN CONTAINING RECEPTOR KINASE VIII.2-LIKE"/>
    <property type="match status" value="1"/>
</dbReference>
<evidence type="ECO:0000313" key="7">
    <source>
        <dbReference type="RefSeq" id="XP_004503219.1"/>
    </source>
</evidence>